<name>A0A347ZU47_9CHLR</name>
<evidence type="ECO:0000256" key="5">
    <source>
        <dbReference type="ARBA" id="ARBA00022692"/>
    </source>
</evidence>
<sequence>MGNRTVNTNFAISTKAETSNWLWWLILCFDFLVGGGLAGVFSLPYGQAHAVMRWLSPKHRMASLTETAFHNLQPWAWAMGGVLLALGLYQLVRSRQTKQWAASFSAWVKKHFRQLPGEFAQLWDDARPKREYWPYTAAVLVLMGAAVLVRWLFLSYPMRYDEAYTVTTFASRPWRNLISDYSLPNNHIFHTVLVKLSMDLFGSAPWAVRLPAFISGILCVPAGYMLARQLYGRQPAVLSAGLIAMLPMLIETSTNARGYSQYTFLSLLLFSLAVYLVKHANLAGWLLFTLIGILGFYTAPFMLYPFGAACFWILVSGWLARKDTVYGSFGRLLKYLIASGVLVIIGTLILYSPVILIGTGLQSLIGNPFVGKMSWTDFWPILIDEMESTWMKWHFDLPLVVRLVLAGGFVLSLVFHKVISKVKVPLQVTSAIWLAAVVIPMRRNPYDRLWVFMLPLWLIWASAGLLALLNGLKEKPRFLWQNAATIGILVIGAVWSYQRVHVYFPGWQADPGKIEQAAEFLSQNLEPGDAVAVVFPSDAQYWYYLERMGVGDEYMHRIEQESHPRVFAVVSNDGAATATEALLAHQLSPEEYQVDQAELVYRVNDQLIFLCIHR</sequence>
<dbReference type="AlphaFoldDB" id="A0A347ZU47"/>
<evidence type="ECO:0000256" key="1">
    <source>
        <dbReference type="ARBA" id="ARBA00004651"/>
    </source>
</evidence>
<dbReference type="RefSeq" id="WP_116223756.1">
    <property type="nucleotide sequence ID" value="NZ_AP018437.1"/>
</dbReference>
<keyword evidence="3 10" id="KW-0328">Glycosyltransferase</keyword>
<keyword evidence="2" id="KW-1003">Cell membrane</keyword>
<feature type="transmembrane region" description="Helical" evidence="8">
    <location>
        <begin position="424"/>
        <end position="442"/>
    </location>
</feature>
<evidence type="ECO:0000256" key="3">
    <source>
        <dbReference type="ARBA" id="ARBA00022676"/>
    </source>
</evidence>
<evidence type="ECO:0000259" key="9">
    <source>
        <dbReference type="Pfam" id="PF13231"/>
    </source>
</evidence>
<feature type="transmembrane region" description="Helical" evidence="8">
    <location>
        <begin position="21"/>
        <end position="45"/>
    </location>
</feature>
<feature type="transmembrane region" description="Helical" evidence="8">
    <location>
        <begin position="75"/>
        <end position="92"/>
    </location>
</feature>
<comment type="subcellular location">
    <subcellularLocation>
        <location evidence="1">Cell membrane</location>
        <topology evidence="1">Multi-pass membrane protein</topology>
    </subcellularLocation>
</comment>
<evidence type="ECO:0000256" key="7">
    <source>
        <dbReference type="ARBA" id="ARBA00023136"/>
    </source>
</evidence>
<keyword evidence="5 8" id="KW-0812">Transmembrane</keyword>
<organism evidence="10 11">
    <name type="scientific">Pelolinea submarina</name>
    <dbReference type="NCBI Taxonomy" id="913107"/>
    <lineage>
        <taxon>Bacteria</taxon>
        <taxon>Bacillati</taxon>
        <taxon>Chloroflexota</taxon>
        <taxon>Anaerolineae</taxon>
        <taxon>Anaerolineales</taxon>
        <taxon>Anaerolineaceae</taxon>
        <taxon>Pelolinea</taxon>
    </lineage>
</organism>
<comment type="caution">
    <text evidence="10">The sequence shown here is derived from an EMBL/GenBank/DDBJ whole genome shotgun (WGS) entry which is preliminary data.</text>
</comment>
<dbReference type="OrthoDB" id="153152at2"/>
<dbReference type="Proteomes" id="UP000256388">
    <property type="component" value="Unassembled WGS sequence"/>
</dbReference>
<keyword evidence="11" id="KW-1185">Reference proteome</keyword>
<feature type="transmembrane region" description="Helical" evidence="8">
    <location>
        <begin position="478"/>
        <end position="497"/>
    </location>
</feature>
<dbReference type="GO" id="GO:0005886">
    <property type="term" value="C:plasma membrane"/>
    <property type="evidence" value="ECO:0007669"/>
    <property type="project" value="UniProtKB-SubCell"/>
</dbReference>
<dbReference type="Pfam" id="PF13231">
    <property type="entry name" value="PMT_2"/>
    <property type="match status" value="1"/>
</dbReference>
<dbReference type="GO" id="GO:0009103">
    <property type="term" value="P:lipopolysaccharide biosynthetic process"/>
    <property type="evidence" value="ECO:0007669"/>
    <property type="project" value="UniProtKB-ARBA"/>
</dbReference>
<evidence type="ECO:0000256" key="6">
    <source>
        <dbReference type="ARBA" id="ARBA00022989"/>
    </source>
</evidence>
<accession>A0A347ZU47</accession>
<dbReference type="InterPro" id="IPR050297">
    <property type="entry name" value="LipidA_mod_glycosyltrf_83"/>
</dbReference>
<feature type="transmembrane region" description="Helical" evidence="8">
    <location>
        <begin position="284"/>
        <end position="315"/>
    </location>
</feature>
<evidence type="ECO:0000313" key="10">
    <source>
        <dbReference type="EMBL" id="REG10588.1"/>
    </source>
</evidence>
<dbReference type="PANTHER" id="PTHR33908:SF11">
    <property type="entry name" value="MEMBRANE PROTEIN"/>
    <property type="match status" value="1"/>
</dbReference>
<evidence type="ECO:0000256" key="4">
    <source>
        <dbReference type="ARBA" id="ARBA00022679"/>
    </source>
</evidence>
<dbReference type="InterPro" id="IPR038731">
    <property type="entry name" value="RgtA/B/C-like"/>
</dbReference>
<feature type="transmembrane region" description="Helical" evidence="8">
    <location>
        <begin position="399"/>
        <end position="418"/>
    </location>
</feature>
<evidence type="ECO:0000256" key="2">
    <source>
        <dbReference type="ARBA" id="ARBA00022475"/>
    </source>
</evidence>
<feature type="transmembrane region" description="Helical" evidence="8">
    <location>
        <begin position="259"/>
        <end position="277"/>
    </location>
</feature>
<dbReference type="GO" id="GO:0016763">
    <property type="term" value="F:pentosyltransferase activity"/>
    <property type="evidence" value="ECO:0007669"/>
    <property type="project" value="TreeGrafter"/>
</dbReference>
<feature type="transmembrane region" description="Helical" evidence="8">
    <location>
        <begin position="206"/>
        <end position="224"/>
    </location>
</feature>
<dbReference type="PANTHER" id="PTHR33908">
    <property type="entry name" value="MANNOSYLTRANSFERASE YKCB-RELATED"/>
    <property type="match status" value="1"/>
</dbReference>
<dbReference type="EMBL" id="QUMS01000001">
    <property type="protein sequence ID" value="REG10588.1"/>
    <property type="molecule type" value="Genomic_DNA"/>
</dbReference>
<reference evidence="10 11" key="1">
    <citation type="submission" date="2018-08" db="EMBL/GenBank/DDBJ databases">
        <title>Genomic Encyclopedia of Type Strains, Phase IV (KMG-IV): sequencing the most valuable type-strain genomes for metagenomic binning, comparative biology and taxonomic classification.</title>
        <authorList>
            <person name="Goeker M."/>
        </authorList>
    </citation>
    <scope>NUCLEOTIDE SEQUENCE [LARGE SCALE GENOMIC DNA]</scope>
    <source>
        <strain evidence="10 11">DSM 23923</strain>
    </source>
</reference>
<keyword evidence="7 8" id="KW-0472">Membrane</keyword>
<protein>
    <submittedName>
        <fullName evidence="10">Dolichyl-phosphate-mannose-protein mannosyltransferase</fullName>
    </submittedName>
</protein>
<feature type="transmembrane region" description="Helical" evidence="8">
    <location>
        <begin position="132"/>
        <end position="153"/>
    </location>
</feature>
<gene>
    <name evidence="10" type="ORF">DFR64_0447</name>
</gene>
<feature type="transmembrane region" description="Helical" evidence="8">
    <location>
        <begin position="449"/>
        <end position="472"/>
    </location>
</feature>
<feature type="transmembrane region" description="Helical" evidence="8">
    <location>
        <begin position="335"/>
        <end position="357"/>
    </location>
</feature>
<evidence type="ECO:0000256" key="8">
    <source>
        <dbReference type="SAM" id="Phobius"/>
    </source>
</evidence>
<evidence type="ECO:0000313" key="11">
    <source>
        <dbReference type="Proteomes" id="UP000256388"/>
    </source>
</evidence>
<keyword evidence="4 10" id="KW-0808">Transferase</keyword>
<proteinExistence type="predicted"/>
<feature type="domain" description="Glycosyltransferase RgtA/B/C/D-like" evidence="9">
    <location>
        <begin position="192"/>
        <end position="320"/>
    </location>
</feature>
<keyword evidence="6 8" id="KW-1133">Transmembrane helix</keyword>